<keyword evidence="2 4" id="KW-0238">DNA-binding</keyword>
<dbReference type="InterPro" id="IPR009057">
    <property type="entry name" value="Homeodomain-like_sf"/>
</dbReference>
<dbReference type="Gene3D" id="1.10.357.10">
    <property type="entry name" value="Tetracycline Repressor, domain 2"/>
    <property type="match status" value="1"/>
</dbReference>
<evidence type="ECO:0000259" key="5">
    <source>
        <dbReference type="PROSITE" id="PS50977"/>
    </source>
</evidence>
<name>A0A7H1BGZ4_9ACTN</name>
<evidence type="ECO:0000313" key="6">
    <source>
        <dbReference type="EMBL" id="QNS07999.1"/>
    </source>
</evidence>
<dbReference type="InterPro" id="IPR023772">
    <property type="entry name" value="DNA-bd_HTH_TetR-type_CS"/>
</dbReference>
<dbReference type="SUPFAM" id="SSF46689">
    <property type="entry name" value="Homeodomain-like"/>
    <property type="match status" value="1"/>
</dbReference>
<dbReference type="RefSeq" id="WP_188340660.1">
    <property type="nucleotide sequence ID" value="NZ_CP061281.1"/>
</dbReference>
<accession>A0A7H1BGZ4</accession>
<evidence type="ECO:0000256" key="2">
    <source>
        <dbReference type="ARBA" id="ARBA00023125"/>
    </source>
</evidence>
<feature type="DNA-binding region" description="H-T-H motif" evidence="4">
    <location>
        <begin position="29"/>
        <end position="48"/>
    </location>
</feature>
<dbReference type="PROSITE" id="PS01081">
    <property type="entry name" value="HTH_TETR_1"/>
    <property type="match status" value="1"/>
</dbReference>
<organism evidence="6 7">
    <name type="scientific">Streptomyces xanthii</name>
    <dbReference type="NCBI Taxonomy" id="2768069"/>
    <lineage>
        <taxon>Bacteria</taxon>
        <taxon>Bacillati</taxon>
        <taxon>Actinomycetota</taxon>
        <taxon>Actinomycetes</taxon>
        <taxon>Kitasatosporales</taxon>
        <taxon>Streptomycetaceae</taxon>
        <taxon>Streptomyces</taxon>
    </lineage>
</organism>
<evidence type="ECO:0000256" key="3">
    <source>
        <dbReference type="ARBA" id="ARBA00023163"/>
    </source>
</evidence>
<dbReference type="InterPro" id="IPR001647">
    <property type="entry name" value="HTH_TetR"/>
</dbReference>
<dbReference type="PANTHER" id="PTHR30055:SF238">
    <property type="entry name" value="MYCOFACTOCIN BIOSYNTHESIS TRANSCRIPTIONAL REGULATOR MFTR-RELATED"/>
    <property type="match status" value="1"/>
</dbReference>
<evidence type="ECO:0000256" key="1">
    <source>
        <dbReference type="ARBA" id="ARBA00023015"/>
    </source>
</evidence>
<keyword evidence="3" id="KW-0804">Transcription</keyword>
<protein>
    <submittedName>
        <fullName evidence="6">TetR family transcriptional regulator</fullName>
    </submittedName>
</protein>
<keyword evidence="1" id="KW-0805">Transcription regulation</keyword>
<evidence type="ECO:0000256" key="4">
    <source>
        <dbReference type="PROSITE-ProRule" id="PRU00335"/>
    </source>
</evidence>
<dbReference type="EMBL" id="CP061281">
    <property type="protein sequence ID" value="QNS07999.1"/>
    <property type="molecule type" value="Genomic_DNA"/>
</dbReference>
<proteinExistence type="predicted"/>
<dbReference type="Pfam" id="PF00440">
    <property type="entry name" value="TetR_N"/>
    <property type="match status" value="1"/>
</dbReference>
<dbReference type="GO" id="GO:0003700">
    <property type="term" value="F:DNA-binding transcription factor activity"/>
    <property type="evidence" value="ECO:0007669"/>
    <property type="project" value="TreeGrafter"/>
</dbReference>
<dbReference type="GO" id="GO:0000976">
    <property type="term" value="F:transcription cis-regulatory region binding"/>
    <property type="evidence" value="ECO:0007669"/>
    <property type="project" value="TreeGrafter"/>
</dbReference>
<keyword evidence="7" id="KW-1185">Reference proteome</keyword>
<dbReference type="InterPro" id="IPR050109">
    <property type="entry name" value="HTH-type_TetR-like_transc_reg"/>
</dbReference>
<dbReference type="PANTHER" id="PTHR30055">
    <property type="entry name" value="HTH-TYPE TRANSCRIPTIONAL REGULATOR RUTR"/>
    <property type="match status" value="1"/>
</dbReference>
<dbReference type="PRINTS" id="PR00455">
    <property type="entry name" value="HTHTETR"/>
</dbReference>
<gene>
    <name evidence="6" type="ORF">IAG42_33240</name>
</gene>
<evidence type="ECO:0000313" key="7">
    <source>
        <dbReference type="Proteomes" id="UP000516428"/>
    </source>
</evidence>
<dbReference type="AlphaFoldDB" id="A0A7H1BGZ4"/>
<dbReference type="Proteomes" id="UP000516428">
    <property type="component" value="Chromosome"/>
</dbReference>
<reference evidence="6 7" key="1">
    <citation type="submission" date="2020-09" db="EMBL/GenBank/DDBJ databases">
        <title>A novel species.</title>
        <authorList>
            <person name="Gao J."/>
        </authorList>
    </citation>
    <scope>NUCLEOTIDE SEQUENCE [LARGE SCALE GENOMIC DNA]</scope>
    <source>
        <strain evidence="6 7">CRXT-Y-14</strain>
    </source>
</reference>
<sequence length="194" mass="21055">MGRWEPNARGRLADAALKLYAEQGFDRTTVAEIAASVGVTERTFFRHFTDKREVLFYGAEAALELVTRAVAEAPESASPMVAVSGALQAFGAFFQEDPRRARDRDAVVSASAELRERELVKLDAFSLAMAGALRERGVEPRTATLAAEAGAAAFKIAYAEWMAIGRSGEKDRELPGLFLEVLAELTSVLDATRD</sequence>
<feature type="domain" description="HTH tetR-type" evidence="5">
    <location>
        <begin position="6"/>
        <end position="66"/>
    </location>
</feature>
<dbReference type="PROSITE" id="PS50977">
    <property type="entry name" value="HTH_TETR_2"/>
    <property type="match status" value="1"/>
</dbReference>
<dbReference type="KEGG" id="sxn:IAG42_33240"/>